<keyword evidence="3" id="KW-1133">Transmembrane helix</keyword>
<reference evidence="5" key="2">
    <citation type="submission" date="2022-06" db="UniProtKB">
        <authorList>
            <consortium name="EnsemblMetazoa"/>
        </authorList>
    </citation>
    <scope>IDENTIFICATION</scope>
    <source>
        <strain evidence="5">PS312</strain>
    </source>
</reference>
<evidence type="ECO:0000256" key="4">
    <source>
        <dbReference type="ARBA" id="ARBA00023136"/>
    </source>
</evidence>
<evidence type="ECO:0000313" key="6">
    <source>
        <dbReference type="Proteomes" id="UP000005239"/>
    </source>
</evidence>
<gene>
    <name evidence="5" type="primary">WBGene00096403</name>
</gene>
<dbReference type="AlphaFoldDB" id="A0A2A6BD93"/>
<protein>
    <submittedName>
        <fullName evidence="5">Tsp-16</fullName>
    </submittedName>
</protein>
<sequence>MNQGKVGKSTAEKMEERYRRSRSTCIALSAVIMLSSFTIFTLMADALHKFSYVTSLLGTNVFVYVVTIAFFLGIVILFFVSLFALFISSGMIYSLVTYNQSLFTMLTFSTLTVGSMGILAAILGFCLHAELRGGVLRDWMAEGLKREYGHPQDYHVTNAWDRLQSEMKCCGVEGGSEWISSDWYLGQVKYPRRRRPASCCKSCSEARQTFCIPIFESLTPSEWRACNELASVCPSSGNQVEEESVCSGNKLGPEELPVETFVHVDGCFPFLESRLRFYSIALITEGILLALLLFSQTISAFVLNYYADPLLGNYDAVNTLE</sequence>
<comment type="subcellular location">
    <subcellularLocation>
        <location evidence="1">Membrane</location>
        <topology evidence="1">Multi-pass membrane protein</topology>
    </subcellularLocation>
</comment>
<dbReference type="InterPro" id="IPR018499">
    <property type="entry name" value="Tetraspanin/Peripherin"/>
</dbReference>
<evidence type="ECO:0000313" key="5">
    <source>
        <dbReference type="EnsemblMetazoa" id="PPA06849.1"/>
    </source>
</evidence>
<reference evidence="6" key="1">
    <citation type="journal article" date="2008" name="Nat. Genet.">
        <title>The Pristionchus pacificus genome provides a unique perspective on nematode lifestyle and parasitism.</title>
        <authorList>
            <person name="Dieterich C."/>
            <person name="Clifton S.W."/>
            <person name="Schuster L.N."/>
            <person name="Chinwalla A."/>
            <person name="Delehaunty K."/>
            <person name="Dinkelacker I."/>
            <person name="Fulton L."/>
            <person name="Fulton R."/>
            <person name="Godfrey J."/>
            <person name="Minx P."/>
            <person name="Mitreva M."/>
            <person name="Roeseler W."/>
            <person name="Tian H."/>
            <person name="Witte H."/>
            <person name="Yang S.P."/>
            <person name="Wilson R.K."/>
            <person name="Sommer R.J."/>
        </authorList>
    </citation>
    <scope>NUCLEOTIDE SEQUENCE [LARGE SCALE GENOMIC DNA]</scope>
    <source>
        <strain evidence="6">PS312</strain>
    </source>
</reference>
<proteinExistence type="predicted"/>
<organism evidence="5 6">
    <name type="scientific">Pristionchus pacificus</name>
    <name type="common">Parasitic nematode worm</name>
    <dbReference type="NCBI Taxonomy" id="54126"/>
    <lineage>
        <taxon>Eukaryota</taxon>
        <taxon>Metazoa</taxon>
        <taxon>Ecdysozoa</taxon>
        <taxon>Nematoda</taxon>
        <taxon>Chromadorea</taxon>
        <taxon>Rhabditida</taxon>
        <taxon>Rhabditina</taxon>
        <taxon>Diplogasteromorpha</taxon>
        <taxon>Diplogasteroidea</taxon>
        <taxon>Neodiplogasteridae</taxon>
        <taxon>Pristionchus</taxon>
    </lineage>
</organism>
<name>A0A2A6BD93_PRIPA</name>
<evidence type="ECO:0000256" key="1">
    <source>
        <dbReference type="ARBA" id="ARBA00004141"/>
    </source>
</evidence>
<keyword evidence="4" id="KW-0472">Membrane</keyword>
<dbReference type="Gene3D" id="1.10.1450.10">
    <property type="entry name" value="Tetraspanin"/>
    <property type="match status" value="1"/>
</dbReference>
<keyword evidence="2" id="KW-0812">Transmembrane</keyword>
<evidence type="ECO:0000256" key="2">
    <source>
        <dbReference type="ARBA" id="ARBA00022692"/>
    </source>
</evidence>
<dbReference type="EnsemblMetazoa" id="PPA06849.1">
    <property type="protein sequence ID" value="PPA06849.1"/>
    <property type="gene ID" value="WBGene00096403"/>
</dbReference>
<accession>A0A2A6BD93</accession>
<evidence type="ECO:0000256" key="3">
    <source>
        <dbReference type="ARBA" id="ARBA00022989"/>
    </source>
</evidence>
<keyword evidence="6" id="KW-1185">Reference proteome</keyword>
<accession>A0A8R1U7J8</accession>
<dbReference type="InterPro" id="IPR008952">
    <property type="entry name" value="Tetraspanin_EC2_sf"/>
</dbReference>
<dbReference type="OrthoDB" id="438211at2759"/>
<dbReference type="SUPFAM" id="SSF48652">
    <property type="entry name" value="Tetraspanin"/>
    <property type="match status" value="1"/>
</dbReference>
<dbReference type="GO" id="GO:0016020">
    <property type="term" value="C:membrane"/>
    <property type="evidence" value="ECO:0007669"/>
    <property type="project" value="UniProtKB-SubCell"/>
</dbReference>
<dbReference type="Proteomes" id="UP000005239">
    <property type="component" value="Unassembled WGS sequence"/>
</dbReference>
<dbReference type="Pfam" id="PF00335">
    <property type="entry name" value="Tetraspanin"/>
    <property type="match status" value="1"/>
</dbReference>